<feature type="domain" description="GGDEF" evidence="4">
    <location>
        <begin position="371"/>
        <end position="507"/>
    </location>
</feature>
<evidence type="ECO:0000259" key="4">
    <source>
        <dbReference type="PROSITE" id="PS50887"/>
    </source>
</evidence>
<keyword evidence="5" id="KW-0548">Nucleotidyltransferase</keyword>
<sequence length="508" mass="56952">MSDLPPVPDNEQVLREEIKRLNKIIKALIDRAEQDMNAPNSDFGVFQTTIMLEDKVRLRTKELEEALHKNAKITRALQQASILIEESEQRLHDITSALGEGLLVMDKEGSIMFINAAACKILLLNEDEVLGTNAHELFHHSYSDGSPYPIQQCMNLSVLQTGQPYSSEDEYFWRSDGTGFHASVIATPIKLKENTQGVVVAFHDITQSIQERNQLRDMKAAIEQSPASVLITDKDKNIIYANPELMRATGYTKAELQNEKASIFHGDLTPGDNYIELWKTILTGAPWNGEILYQRKDGSTFWQSWKVAPVMDNHGVIQNFVAVGEDITEKKKLQTMLQEMSYQDGLTGIANRRRFDEYFSQEWNRALRHGQPLAIIMADLDFFKSYNDSFGHQAGDECLKKIALKLKSNILRLTDLLARYGGEEFVCVLPGTNLAAAKLLAEKLRLAVCSLKLPHPNSTVSPYVTISLGVACCSPCEDMPNNLLKAADAALYQAKTLGRNRVEVATDF</sequence>
<organism evidence="5 6">
    <name type="scientific">Legionella fallonii LLAP-10</name>
    <dbReference type="NCBI Taxonomy" id="1212491"/>
    <lineage>
        <taxon>Bacteria</taxon>
        <taxon>Pseudomonadati</taxon>
        <taxon>Pseudomonadota</taxon>
        <taxon>Gammaproteobacteria</taxon>
        <taxon>Legionellales</taxon>
        <taxon>Legionellaceae</taxon>
        <taxon>Legionella</taxon>
    </lineage>
</organism>
<dbReference type="InterPro" id="IPR000014">
    <property type="entry name" value="PAS"/>
</dbReference>
<protein>
    <submittedName>
        <fullName evidence="5">Diguanylate cyclase (GGDEF) domain protein</fullName>
        <ecNumber evidence="5">2.7.7.65</ecNumber>
    </submittedName>
</protein>
<name>A0A098G5I6_9GAMM</name>
<dbReference type="SMART" id="SM00091">
    <property type="entry name" value="PAS"/>
    <property type="match status" value="2"/>
</dbReference>
<feature type="domain" description="PAS" evidence="2">
    <location>
        <begin position="87"/>
        <end position="139"/>
    </location>
</feature>
<dbReference type="InterPro" id="IPR035965">
    <property type="entry name" value="PAS-like_dom_sf"/>
</dbReference>
<dbReference type="PANTHER" id="PTHR44757">
    <property type="entry name" value="DIGUANYLATE CYCLASE DGCP"/>
    <property type="match status" value="1"/>
</dbReference>
<dbReference type="GO" id="GO:0052621">
    <property type="term" value="F:diguanylate cyclase activity"/>
    <property type="evidence" value="ECO:0007669"/>
    <property type="project" value="UniProtKB-EC"/>
</dbReference>
<dbReference type="CDD" id="cd01949">
    <property type="entry name" value="GGDEF"/>
    <property type="match status" value="1"/>
</dbReference>
<feature type="domain" description="PAS" evidence="2">
    <location>
        <begin position="214"/>
        <end position="267"/>
    </location>
</feature>
<feature type="domain" description="PAC" evidence="3">
    <location>
        <begin position="287"/>
        <end position="339"/>
    </location>
</feature>
<evidence type="ECO:0000313" key="5">
    <source>
        <dbReference type="EMBL" id="CEG57241.1"/>
    </source>
</evidence>
<reference evidence="6" key="1">
    <citation type="submission" date="2014-09" db="EMBL/GenBank/DDBJ databases">
        <authorList>
            <person name="Gomez-Valero L."/>
        </authorList>
    </citation>
    <scope>NUCLEOTIDE SEQUENCE [LARGE SCALE GENOMIC DNA]</scope>
    <source>
        <strain evidence="6">ATCC700992</strain>
    </source>
</reference>
<dbReference type="NCBIfam" id="TIGR00254">
    <property type="entry name" value="GGDEF"/>
    <property type="match status" value="1"/>
</dbReference>
<evidence type="ECO:0000259" key="3">
    <source>
        <dbReference type="PROSITE" id="PS50113"/>
    </source>
</evidence>
<dbReference type="Proteomes" id="UP000032430">
    <property type="component" value="Chromosome I"/>
</dbReference>
<dbReference type="InterPro" id="IPR000700">
    <property type="entry name" value="PAS-assoc_C"/>
</dbReference>
<dbReference type="PROSITE" id="PS50887">
    <property type="entry name" value="GGDEF"/>
    <property type="match status" value="1"/>
</dbReference>
<dbReference type="AlphaFoldDB" id="A0A098G5I6"/>
<dbReference type="InterPro" id="IPR029787">
    <property type="entry name" value="Nucleotide_cyclase"/>
</dbReference>
<dbReference type="EMBL" id="LN614827">
    <property type="protein sequence ID" value="CEG57241.1"/>
    <property type="molecule type" value="Genomic_DNA"/>
</dbReference>
<dbReference type="SMART" id="SM00086">
    <property type="entry name" value="PAC"/>
    <property type="match status" value="2"/>
</dbReference>
<dbReference type="InterPro" id="IPR001610">
    <property type="entry name" value="PAC"/>
</dbReference>
<dbReference type="Pfam" id="PF00989">
    <property type="entry name" value="PAS"/>
    <property type="match status" value="1"/>
</dbReference>
<dbReference type="Pfam" id="PF13426">
    <property type="entry name" value="PAS_9"/>
    <property type="match status" value="1"/>
</dbReference>
<keyword evidence="6" id="KW-1185">Reference proteome</keyword>
<dbReference type="Gene3D" id="3.30.450.20">
    <property type="entry name" value="PAS domain"/>
    <property type="match status" value="2"/>
</dbReference>
<dbReference type="KEGG" id="lfa:LFA_1844"/>
<dbReference type="FunFam" id="3.30.70.270:FF:000001">
    <property type="entry name" value="Diguanylate cyclase domain protein"/>
    <property type="match status" value="1"/>
</dbReference>
<gene>
    <name evidence="5" type="ORF">LFA_1844</name>
</gene>
<dbReference type="InterPro" id="IPR052155">
    <property type="entry name" value="Biofilm_reg_signaling"/>
</dbReference>
<dbReference type="CDD" id="cd00130">
    <property type="entry name" value="PAS"/>
    <property type="match status" value="2"/>
</dbReference>
<dbReference type="SUPFAM" id="SSF55073">
    <property type="entry name" value="Nucleotide cyclase"/>
    <property type="match status" value="1"/>
</dbReference>
<dbReference type="PANTHER" id="PTHR44757:SF2">
    <property type="entry name" value="BIOFILM ARCHITECTURE MAINTENANCE PROTEIN MBAA"/>
    <property type="match status" value="1"/>
</dbReference>
<dbReference type="PROSITE" id="PS50112">
    <property type="entry name" value="PAS"/>
    <property type="match status" value="2"/>
</dbReference>
<dbReference type="Gene3D" id="3.30.70.270">
    <property type="match status" value="1"/>
</dbReference>
<evidence type="ECO:0000256" key="1">
    <source>
        <dbReference type="ARBA" id="ARBA00001946"/>
    </source>
</evidence>
<evidence type="ECO:0000259" key="2">
    <source>
        <dbReference type="PROSITE" id="PS50112"/>
    </source>
</evidence>
<dbReference type="InterPro" id="IPR000160">
    <property type="entry name" value="GGDEF_dom"/>
</dbReference>
<dbReference type="InterPro" id="IPR043128">
    <property type="entry name" value="Rev_trsase/Diguanyl_cyclase"/>
</dbReference>
<dbReference type="PROSITE" id="PS50113">
    <property type="entry name" value="PAC"/>
    <property type="match status" value="1"/>
</dbReference>
<evidence type="ECO:0000313" key="6">
    <source>
        <dbReference type="Proteomes" id="UP000032430"/>
    </source>
</evidence>
<dbReference type="RefSeq" id="WP_052673906.1">
    <property type="nucleotide sequence ID" value="NZ_LN614827.1"/>
</dbReference>
<dbReference type="InterPro" id="IPR013767">
    <property type="entry name" value="PAS_fold"/>
</dbReference>
<dbReference type="HOGENOM" id="CLU_000445_11_26_6"/>
<dbReference type="NCBIfam" id="TIGR00229">
    <property type="entry name" value="sensory_box"/>
    <property type="match status" value="2"/>
</dbReference>
<comment type="cofactor">
    <cofactor evidence="1">
        <name>Mg(2+)</name>
        <dbReference type="ChEBI" id="CHEBI:18420"/>
    </cofactor>
</comment>
<dbReference type="SMART" id="SM00267">
    <property type="entry name" value="GGDEF"/>
    <property type="match status" value="1"/>
</dbReference>
<keyword evidence="5" id="KW-0808">Transferase</keyword>
<dbReference type="SUPFAM" id="SSF55785">
    <property type="entry name" value="PYP-like sensor domain (PAS domain)"/>
    <property type="match status" value="2"/>
</dbReference>
<accession>A0A098G5I6</accession>
<dbReference type="EC" id="2.7.7.65" evidence="5"/>
<proteinExistence type="predicted"/>
<dbReference type="STRING" id="1212491.LFA_1844"/>
<dbReference type="Pfam" id="PF00990">
    <property type="entry name" value="GGDEF"/>
    <property type="match status" value="1"/>
</dbReference>